<dbReference type="PATRIC" id="fig|1423769.4.peg.2526"/>
<sequence length="198" mass="21341">MLKIILTGATAYISTSLDYLLILMMIFGSVKPNQRHLVYWGDLLGTSILVAISLFVALVLRLVPAEWVLGLLGLIPILMGMKLALTGEADDDNAVSSRLKQASIISSVALITVATCGADNIGVYVPLFASQTLQATALTLVTFLVMLTLFFWIGAQLGRMPLVARLLEHAGRWLTAAVYIGIGGYILFENGTISHFIS</sequence>
<dbReference type="OrthoDB" id="7995400at2"/>
<feature type="transmembrane region" description="Helical" evidence="1">
    <location>
        <begin position="135"/>
        <end position="158"/>
    </location>
</feature>
<evidence type="ECO:0000313" key="2">
    <source>
        <dbReference type="EMBL" id="KRL40179.1"/>
    </source>
</evidence>
<gene>
    <name evidence="2" type="ORF">FD01_GL002340</name>
</gene>
<reference evidence="2 3" key="1">
    <citation type="journal article" date="2015" name="Genome Announc.">
        <title>Expanding the biotechnology potential of lactobacilli through comparative genomics of 213 strains and associated genera.</title>
        <authorList>
            <person name="Sun Z."/>
            <person name="Harris H.M."/>
            <person name="McCann A."/>
            <person name="Guo C."/>
            <person name="Argimon S."/>
            <person name="Zhang W."/>
            <person name="Yang X."/>
            <person name="Jeffery I.B."/>
            <person name="Cooney J.C."/>
            <person name="Kagawa T.F."/>
            <person name="Liu W."/>
            <person name="Song Y."/>
            <person name="Salvetti E."/>
            <person name="Wrobel A."/>
            <person name="Rasinkangas P."/>
            <person name="Parkhill J."/>
            <person name="Rea M.C."/>
            <person name="O'Sullivan O."/>
            <person name="Ritari J."/>
            <person name="Douillard F.P."/>
            <person name="Paul Ross R."/>
            <person name="Yang R."/>
            <person name="Briner A.E."/>
            <person name="Felis G.E."/>
            <person name="de Vos W.M."/>
            <person name="Barrangou R."/>
            <person name="Klaenhammer T.R."/>
            <person name="Caufield P.W."/>
            <person name="Cui Y."/>
            <person name="Zhang H."/>
            <person name="O'Toole P.W."/>
        </authorList>
    </citation>
    <scope>NUCLEOTIDE SEQUENCE [LARGE SCALE GENOMIC DNA]</scope>
    <source>
        <strain evidence="2 3">DSM 13343</strain>
    </source>
</reference>
<feature type="transmembrane region" description="Helical" evidence="1">
    <location>
        <begin position="105"/>
        <end position="129"/>
    </location>
</feature>
<proteinExistence type="predicted"/>
<feature type="transmembrane region" description="Helical" evidence="1">
    <location>
        <begin position="67"/>
        <end position="85"/>
    </location>
</feature>
<dbReference type="AlphaFoldDB" id="A0A0R1QGT2"/>
<organism evidence="2 3">
    <name type="scientific">Lacticaseibacillus manihotivorans DSM 13343 = JCM 12514</name>
    <dbReference type="NCBI Taxonomy" id="1423769"/>
    <lineage>
        <taxon>Bacteria</taxon>
        <taxon>Bacillati</taxon>
        <taxon>Bacillota</taxon>
        <taxon>Bacilli</taxon>
        <taxon>Lactobacillales</taxon>
        <taxon>Lactobacillaceae</taxon>
        <taxon>Lacticaseibacillus</taxon>
    </lineage>
</organism>
<dbReference type="InterPro" id="IPR004676">
    <property type="entry name" value="Cd-R_transporter"/>
</dbReference>
<keyword evidence="1" id="KW-0812">Transmembrane</keyword>
<protein>
    <submittedName>
        <fullName evidence="2">Permease, cadmium resistance protein</fullName>
    </submittedName>
</protein>
<evidence type="ECO:0000256" key="1">
    <source>
        <dbReference type="SAM" id="Phobius"/>
    </source>
</evidence>
<keyword evidence="1" id="KW-1133">Transmembrane helix</keyword>
<name>A0A0R1QGT2_9LACO</name>
<evidence type="ECO:0000313" key="3">
    <source>
        <dbReference type="Proteomes" id="UP000051790"/>
    </source>
</evidence>
<dbReference type="EMBL" id="AZEU01000273">
    <property type="protein sequence ID" value="KRL40179.1"/>
    <property type="molecule type" value="Genomic_DNA"/>
</dbReference>
<feature type="transmembrane region" description="Helical" evidence="1">
    <location>
        <begin position="12"/>
        <end position="30"/>
    </location>
</feature>
<feature type="transmembrane region" description="Helical" evidence="1">
    <location>
        <begin position="37"/>
        <end position="61"/>
    </location>
</feature>
<comment type="caution">
    <text evidence="2">The sequence shown here is derived from an EMBL/GenBank/DDBJ whole genome shotgun (WGS) entry which is preliminary data.</text>
</comment>
<feature type="transmembrane region" description="Helical" evidence="1">
    <location>
        <begin position="170"/>
        <end position="188"/>
    </location>
</feature>
<accession>A0A0R1QGT2</accession>
<keyword evidence="3" id="KW-1185">Reference proteome</keyword>
<dbReference type="Pfam" id="PF03596">
    <property type="entry name" value="Cad"/>
    <property type="match status" value="1"/>
</dbReference>
<dbReference type="RefSeq" id="WP_054715345.1">
    <property type="nucleotide sequence ID" value="NZ_AZEU01000273.1"/>
</dbReference>
<dbReference type="Proteomes" id="UP000051790">
    <property type="component" value="Unassembled WGS sequence"/>
</dbReference>
<keyword evidence="1" id="KW-0472">Membrane</keyword>